<reference evidence="4 5" key="1">
    <citation type="submission" date="2018-05" db="EMBL/GenBank/DDBJ databases">
        <title>Genome sequencing and assembly of the regulated plant pathogen Lachnellula willkommii and related sister species for the development of diagnostic species identification markers.</title>
        <authorList>
            <person name="Giroux E."/>
            <person name="Bilodeau G."/>
        </authorList>
    </citation>
    <scope>NUCLEOTIDE SEQUENCE [LARGE SCALE GENOMIC DNA]</scope>
    <source>
        <strain evidence="4 5">CBS 268.59</strain>
    </source>
</reference>
<organism evidence="4 5">
    <name type="scientific">Lachnellula suecica</name>
    <dbReference type="NCBI Taxonomy" id="602035"/>
    <lineage>
        <taxon>Eukaryota</taxon>
        <taxon>Fungi</taxon>
        <taxon>Dikarya</taxon>
        <taxon>Ascomycota</taxon>
        <taxon>Pezizomycotina</taxon>
        <taxon>Leotiomycetes</taxon>
        <taxon>Helotiales</taxon>
        <taxon>Lachnaceae</taxon>
        <taxon>Lachnellula</taxon>
    </lineage>
</organism>
<feature type="region of interest" description="Disordered" evidence="1">
    <location>
        <begin position="1"/>
        <end position="49"/>
    </location>
</feature>
<feature type="domain" description="DUF6594" evidence="3">
    <location>
        <begin position="128"/>
        <end position="245"/>
    </location>
</feature>
<feature type="transmembrane region" description="Helical" evidence="2">
    <location>
        <begin position="204"/>
        <end position="224"/>
    </location>
</feature>
<comment type="caution">
    <text evidence="4">The sequence shown here is derived from an EMBL/GenBank/DDBJ whole genome shotgun (WGS) entry which is preliminary data.</text>
</comment>
<gene>
    <name evidence="4" type="ORF">LSUE1_G001242</name>
</gene>
<evidence type="ECO:0000256" key="2">
    <source>
        <dbReference type="SAM" id="Phobius"/>
    </source>
</evidence>
<keyword evidence="2" id="KW-0812">Transmembrane</keyword>
<keyword evidence="2" id="KW-1133">Transmembrane helix</keyword>
<evidence type="ECO:0000313" key="5">
    <source>
        <dbReference type="Proteomes" id="UP000469558"/>
    </source>
</evidence>
<evidence type="ECO:0000256" key="1">
    <source>
        <dbReference type="SAM" id="MobiDB-lite"/>
    </source>
</evidence>
<dbReference type="EMBL" id="QGMK01000190">
    <property type="protein sequence ID" value="TVY83465.1"/>
    <property type="molecule type" value="Genomic_DNA"/>
</dbReference>
<dbReference type="OrthoDB" id="3546297at2759"/>
<proteinExistence type="predicted"/>
<dbReference type="InterPro" id="IPR046529">
    <property type="entry name" value="DUF6594"/>
</dbReference>
<dbReference type="AlphaFoldDB" id="A0A8T9CCF6"/>
<feature type="transmembrane region" description="Helical" evidence="2">
    <location>
        <begin position="233"/>
        <end position="252"/>
    </location>
</feature>
<accession>A0A8T9CCF6</accession>
<sequence>MRFFFNRAPTDLETGPKCRNPSTIPQVSSTPRSVDSNTNDKESYSPSSTETKLLQELLEKFDPKAVGVPALLPVSGLKSYANAVRDYEWWLGSTIQNLEPDAAGFPPTFPTYGRNFAILECAKHHSSSLSPAEKAVLASFSASCAKIHVAWSLPNLAYHRTICEEHKNASSQRKSLIGRMLMATFSGLTLIIPMLIMVLDQARITTLVTTSAFTLAIGLALAWWMDEAHSHDIIMATAGYAAVLVVFVGTSGDNRWMERAIN</sequence>
<feature type="compositionally biased region" description="Polar residues" evidence="1">
    <location>
        <begin position="20"/>
        <end position="37"/>
    </location>
</feature>
<feature type="transmembrane region" description="Helical" evidence="2">
    <location>
        <begin position="176"/>
        <end position="198"/>
    </location>
</feature>
<evidence type="ECO:0000259" key="3">
    <source>
        <dbReference type="Pfam" id="PF20237"/>
    </source>
</evidence>
<dbReference type="Proteomes" id="UP000469558">
    <property type="component" value="Unassembled WGS sequence"/>
</dbReference>
<keyword evidence="5" id="KW-1185">Reference proteome</keyword>
<evidence type="ECO:0000313" key="4">
    <source>
        <dbReference type="EMBL" id="TVY83465.1"/>
    </source>
</evidence>
<keyword evidence="2" id="KW-0472">Membrane</keyword>
<dbReference type="Pfam" id="PF20237">
    <property type="entry name" value="DUF6594"/>
    <property type="match status" value="1"/>
</dbReference>
<name>A0A8T9CCF6_9HELO</name>
<protein>
    <recommendedName>
        <fullName evidence="3">DUF6594 domain-containing protein</fullName>
    </recommendedName>
</protein>